<keyword evidence="3" id="KW-1185">Reference proteome</keyword>
<evidence type="ECO:0008006" key="4">
    <source>
        <dbReference type="Google" id="ProtNLM"/>
    </source>
</evidence>
<dbReference type="Gene3D" id="3.30.559.10">
    <property type="entry name" value="Chloramphenicol acetyltransferase-like domain"/>
    <property type="match status" value="2"/>
</dbReference>
<dbReference type="OrthoDB" id="444127at2759"/>
<dbReference type="InterPro" id="IPR050317">
    <property type="entry name" value="Plant_Fungal_Acyltransferase"/>
</dbReference>
<dbReference type="PANTHER" id="PTHR31642:SF310">
    <property type="entry name" value="FATTY ALCOHOL:CAFFEOYL-COA ACYLTRANSFERASE"/>
    <property type="match status" value="1"/>
</dbReference>
<dbReference type="Proteomes" id="UP000305948">
    <property type="component" value="Unassembled WGS sequence"/>
</dbReference>
<dbReference type="InterPro" id="IPR023213">
    <property type="entry name" value="CAT-like_dom_sf"/>
</dbReference>
<protein>
    <recommendedName>
        <fullName evidence="4">Transferase family protein</fullName>
    </recommendedName>
</protein>
<dbReference type="AlphaFoldDB" id="A0A5C3MVW6"/>
<dbReference type="PANTHER" id="PTHR31642">
    <property type="entry name" value="TRICHOTHECENE 3-O-ACETYLTRANSFERASE"/>
    <property type="match status" value="1"/>
</dbReference>
<sequence length="522" mass="57847">MSSQCPLGVVPVSRTTIFPSQNASRNPTGTPLSILDSRSSNWAPTAAFWVYDRPDQFATDLFVESLRLTLGMYPHWTGEVCFVDPIDVKDHRYRFRRLQVKYGFATDPGVDVIIAESDASILHLIPGYALQDAWDASALPSAAFIPDDALPPMAPGKPAALVQFTTFADAFAIGVKLAHGLADAHTLVQFMRDWMNIHRRVPVTSAPLFDPTLLDRAAAGDIDSEGPDKSLLRQSLALPILRYDYWASASGAHPFMAETIRVPDQLDKEKIRPFGTPLPWHEWDVDAPVAQYVICFTSDEVHKMWLDAVAGLSHAERSASISHLDALLAFVWMLINRARGLAGDEQPVHLSTILGLRNRLVPANFIGSPVIHVGVTCSGREAASANNLRSIAWSIRTVINSFTSDSLGALLHDMAYEDTPHREWNGFFGRHHVIFTSWLRLGLYEMEFVEGVKPRFASSVMPAVDGVISMTEGLPARQDESTDSAEWWKNGIDVSLQLTEKAMDGLLADPLLRSYRSRNHHE</sequence>
<evidence type="ECO:0000313" key="3">
    <source>
        <dbReference type="Proteomes" id="UP000305948"/>
    </source>
</evidence>
<name>A0A5C3MVW6_9AGAM</name>
<keyword evidence="1" id="KW-0808">Transferase</keyword>
<accession>A0A5C3MVW6</accession>
<dbReference type="GO" id="GO:0044550">
    <property type="term" value="P:secondary metabolite biosynthetic process"/>
    <property type="evidence" value="ECO:0007669"/>
    <property type="project" value="TreeGrafter"/>
</dbReference>
<dbReference type="GO" id="GO:0016747">
    <property type="term" value="F:acyltransferase activity, transferring groups other than amino-acyl groups"/>
    <property type="evidence" value="ECO:0007669"/>
    <property type="project" value="TreeGrafter"/>
</dbReference>
<dbReference type="STRING" id="5364.A0A5C3MVW6"/>
<organism evidence="2 3">
    <name type="scientific">Heliocybe sulcata</name>
    <dbReference type="NCBI Taxonomy" id="5364"/>
    <lineage>
        <taxon>Eukaryota</taxon>
        <taxon>Fungi</taxon>
        <taxon>Dikarya</taxon>
        <taxon>Basidiomycota</taxon>
        <taxon>Agaricomycotina</taxon>
        <taxon>Agaricomycetes</taxon>
        <taxon>Gloeophyllales</taxon>
        <taxon>Gloeophyllaceae</taxon>
        <taxon>Heliocybe</taxon>
    </lineage>
</organism>
<evidence type="ECO:0000313" key="2">
    <source>
        <dbReference type="EMBL" id="TFK49002.1"/>
    </source>
</evidence>
<evidence type="ECO:0000256" key="1">
    <source>
        <dbReference type="ARBA" id="ARBA00022679"/>
    </source>
</evidence>
<proteinExistence type="predicted"/>
<reference evidence="2 3" key="1">
    <citation type="journal article" date="2019" name="Nat. Ecol. Evol.">
        <title>Megaphylogeny resolves global patterns of mushroom evolution.</title>
        <authorList>
            <person name="Varga T."/>
            <person name="Krizsan K."/>
            <person name="Foldi C."/>
            <person name="Dima B."/>
            <person name="Sanchez-Garcia M."/>
            <person name="Sanchez-Ramirez S."/>
            <person name="Szollosi G.J."/>
            <person name="Szarkandi J.G."/>
            <person name="Papp V."/>
            <person name="Albert L."/>
            <person name="Andreopoulos W."/>
            <person name="Angelini C."/>
            <person name="Antonin V."/>
            <person name="Barry K.W."/>
            <person name="Bougher N.L."/>
            <person name="Buchanan P."/>
            <person name="Buyck B."/>
            <person name="Bense V."/>
            <person name="Catcheside P."/>
            <person name="Chovatia M."/>
            <person name="Cooper J."/>
            <person name="Damon W."/>
            <person name="Desjardin D."/>
            <person name="Finy P."/>
            <person name="Geml J."/>
            <person name="Haridas S."/>
            <person name="Hughes K."/>
            <person name="Justo A."/>
            <person name="Karasinski D."/>
            <person name="Kautmanova I."/>
            <person name="Kiss B."/>
            <person name="Kocsube S."/>
            <person name="Kotiranta H."/>
            <person name="LaButti K.M."/>
            <person name="Lechner B.E."/>
            <person name="Liimatainen K."/>
            <person name="Lipzen A."/>
            <person name="Lukacs Z."/>
            <person name="Mihaltcheva S."/>
            <person name="Morgado L.N."/>
            <person name="Niskanen T."/>
            <person name="Noordeloos M.E."/>
            <person name="Ohm R.A."/>
            <person name="Ortiz-Santana B."/>
            <person name="Ovrebo C."/>
            <person name="Racz N."/>
            <person name="Riley R."/>
            <person name="Savchenko A."/>
            <person name="Shiryaev A."/>
            <person name="Soop K."/>
            <person name="Spirin V."/>
            <person name="Szebenyi C."/>
            <person name="Tomsovsky M."/>
            <person name="Tulloss R.E."/>
            <person name="Uehling J."/>
            <person name="Grigoriev I.V."/>
            <person name="Vagvolgyi C."/>
            <person name="Papp T."/>
            <person name="Martin F.M."/>
            <person name="Miettinen O."/>
            <person name="Hibbett D.S."/>
            <person name="Nagy L.G."/>
        </authorList>
    </citation>
    <scope>NUCLEOTIDE SEQUENCE [LARGE SCALE GENOMIC DNA]</scope>
    <source>
        <strain evidence="2 3">OMC1185</strain>
    </source>
</reference>
<gene>
    <name evidence="2" type="ORF">OE88DRAFT_453255</name>
</gene>
<dbReference type="EMBL" id="ML213517">
    <property type="protein sequence ID" value="TFK49002.1"/>
    <property type="molecule type" value="Genomic_DNA"/>
</dbReference>
<dbReference type="Pfam" id="PF02458">
    <property type="entry name" value="Transferase"/>
    <property type="match status" value="2"/>
</dbReference>